<evidence type="ECO:0000259" key="6">
    <source>
        <dbReference type="Pfam" id="PF25954"/>
    </source>
</evidence>
<dbReference type="GO" id="GO:0015562">
    <property type="term" value="F:efflux transmembrane transporter activity"/>
    <property type="evidence" value="ECO:0007669"/>
    <property type="project" value="TreeGrafter"/>
</dbReference>
<dbReference type="NCBIfam" id="TIGR01730">
    <property type="entry name" value="RND_mfp"/>
    <property type="match status" value="1"/>
</dbReference>
<keyword evidence="4" id="KW-1133">Transmembrane helix</keyword>
<feature type="domain" description="CusB-like beta-barrel" evidence="6">
    <location>
        <begin position="272"/>
        <end position="337"/>
    </location>
</feature>
<dbReference type="STRING" id="442562.Rumeso_04351"/>
<dbReference type="OrthoDB" id="9806939at2"/>
<sequence length="414" mass="43716">MAKDIPETTGVDPLTGKPEWALSRRERRAADRARQGLPPRRRRWPWVVLVLLVLVGMAAFAFRDRLAALAPAPEQAAVAAGPEAPRLTQINADELTVLEPTTLRRVVKVIGPLRPSRRSDLSAEAAGQVEAVTVRPGDSVAAGQVLVQVDVERLTLDLNLARSNAEATRSQLSLAERQLERQQQLVERGVAAENTVAELQTNAEALRANLSAQEDQIAAAELSLNRATVRAPFDGVVASRSIDPGAVVAAGTPLLTIVDLRQMEMVGSTPVSAGAALAAGQEVELEVNGVDGRTFSGTVQRIAPVAEEGTRTLTVYVGVDNADGTLLGGMFASGEIVTAEARDALALPRGAIREDGGDHVLVVEDGALARRDVTLGKEWPGGLVQVEGLEAGARVVTADLPDLEAGEPVELVDF</sequence>
<keyword evidence="8" id="KW-1185">Reference proteome</keyword>
<dbReference type="HOGENOM" id="CLU_018816_1_2_5"/>
<dbReference type="Gene3D" id="1.10.287.470">
    <property type="entry name" value="Helix hairpin bin"/>
    <property type="match status" value="1"/>
</dbReference>
<feature type="coiled-coil region" evidence="2">
    <location>
        <begin position="151"/>
        <end position="230"/>
    </location>
</feature>
<evidence type="ECO:0000256" key="2">
    <source>
        <dbReference type="SAM" id="Coils"/>
    </source>
</evidence>
<dbReference type="GO" id="GO:1990281">
    <property type="term" value="C:efflux pump complex"/>
    <property type="evidence" value="ECO:0007669"/>
    <property type="project" value="TreeGrafter"/>
</dbReference>
<dbReference type="Proteomes" id="UP000019666">
    <property type="component" value="Unassembled WGS sequence"/>
</dbReference>
<dbReference type="RefSeq" id="WP_051521393.1">
    <property type="nucleotide sequence ID" value="NZ_KK088591.1"/>
</dbReference>
<protein>
    <submittedName>
        <fullName evidence="7">Uncharacterized protein</fullName>
    </submittedName>
</protein>
<gene>
    <name evidence="7" type="ORF">Rumeso_04351</name>
</gene>
<comment type="similarity">
    <text evidence="1">Belongs to the membrane fusion protein (MFP) (TC 8.A.1) family.</text>
</comment>
<dbReference type="PANTHER" id="PTHR30469:SF15">
    <property type="entry name" value="HLYD FAMILY OF SECRETION PROTEINS"/>
    <property type="match status" value="1"/>
</dbReference>
<feature type="domain" description="CusB-like barrel-sandwich hybrid" evidence="5">
    <location>
        <begin position="122"/>
        <end position="257"/>
    </location>
</feature>
<dbReference type="Pfam" id="PF25919">
    <property type="entry name" value="BSH_CusB"/>
    <property type="match status" value="1"/>
</dbReference>
<evidence type="ECO:0000256" key="3">
    <source>
        <dbReference type="SAM" id="MobiDB-lite"/>
    </source>
</evidence>
<evidence type="ECO:0000256" key="4">
    <source>
        <dbReference type="SAM" id="Phobius"/>
    </source>
</evidence>
<evidence type="ECO:0000313" key="7">
    <source>
        <dbReference type="EMBL" id="EYD74098.1"/>
    </source>
</evidence>
<dbReference type="AlphaFoldDB" id="A0A017HIZ7"/>
<dbReference type="Gene3D" id="2.40.420.20">
    <property type="match status" value="1"/>
</dbReference>
<dbReference type="PANTHER" id="PTHR30469">
    <property type="entry name" value="MULTIDRUG RESISTANCE PROTEIN MDTA"/>
    <property type="match status" value="1"/>
</dbReference>
<evidence type="ECO:0000313" key="8">
    <source>
        <dbReference type="Proteomes" id="UP000019666"/>
    </source>
</evidence>
<dbReference type="Pfam" id="PF25954">
    <property type="entry name" value="Beta-barrel_RND_2"/>
    <property type="match status" value="1"/>
</dbReference>
<dbReference type="SUPFAM" id="SSF111369">
    <property type="entry name" value="HlyD-like secretion proteins"/>
    <property type="match status" value="1"/>
</dbReference>
<name>A0A017HIZ7_9RHOB</name>
<accession>A0A017HIZ7</accession>
<reference evidence="7 8" key="1">
    <citation type="submission" date="2013-02" db="EMBL/GenBank/DDBJ databases">
        <authorList>
            <person name="Fiebig A."/>
            <person name="Goeker M."/>
            <person name="Klenk H.-P.P."/>
        </authorList>
    </citation>
    <scope>NUCLEOTIDE SEQUENCE [LARGE SCALE GENOMIC DNA]</scope>
    <source>
        <strain evidence="7 8">DSM 19309</strain>
    </source>
</reference>
<keyword evidence="4" id="KW-0472">Membrane</keyword>
<organism evidence="7 8">
    <name type="scientific">Rubellimicrobium mesophilum DSM 19309</name>
    <dbReference type="NCBI Taxonomy" id="442562"/>
    <lineage>
        <taxon>Bacteria</taxon>
        <taxon>Pseudomonadati</taxon>
        <taxon>Pseudomonadota</taxon>
        <taxon>Alphaproteobacteria</taxon>
        <taxon>Rhodobacterales</taxon>
        <taxon>Roseobacteraceae</taxon>
        <taxon>Rubellimicrobium</taxon>
    </lineage>
</organism>
<dbReference type="InterPro" id="IPR058792">
    <property type="entry name" value="Beta-barrel_RND_2"/>
</dbReference>
<evidence type="ECO:0000256" key="1">
    <source>
        <dbReference type="ARBA" id="ARBA00009477"/>
    </source>
</evidence>
<dbReference type="Gene3D" id="2.40.30.170">
    <property type="match status" value="1"/>
</dbReference>
<dbReference type="InterPro" id="IPR006143">
    <property type="entry name" value="RND_pump_MFP"/>
</dbReference>
<proteinExistence type="inferred from homology"/>
<comment type="caution">
    <text evidence="7">The sequence shown here is derived from an EMBL/GenBank/DDBJ whole genome shotgun (WGS) entry which is preliminary data.</text>
</comment>
<feature type="region of interest" description="Disordered" evidence="3">
    <location>
        <begin position="1"/>
        <end position="36"/>
    </location>
</feature>
<dbReference type="EMBL" id="AOSK01000122">
    <property type="protein sequence ID" value="EYD74098.1"/>
    <property type="molecule type" value="Genomic_DNA"/>
</dbReference>
<evidence type="ECO:0000259" key="5">
    <source>
        <dbReference type="Pfam" id="PF25919"/>
    </source>
</evidence>
<feature type="transmembrane region" description="Helical" evidence="4">
    <location>
        <begin position="44"/>
        <end position="62"/>
    </location>
</feature>
<dbReference type="InterPro" id="IPR058790">
    <property type="entry name" value="BSH_CusB"/>
</dbReference>
<keyword evidence="2" id="KW-0175">Coiled coil</keyword>
<keyword evidence="4" id="KW-0812">Transmembrane</keyword>
<feature type="compositionally biased region" description="Basic and acidic residues" evidence="3">
    <location>
        <begin position="22"/>
        <end position="34"/>
    </location>
</feature>
<dbReference type="Gene3D" id="2.40.50.100">
    <property type="match status" value="1"/>
</dbReference>